<evidence type="ECO:0000259" key="1">
    <source>
        <dbReference type="PROSITE" id="PS50234"/>
    </source>
</evidence>
<dbReference type="PANTHER" id="PTHR45737:SF6">
    <property type="entry name" value="VON WILLEBRAND FACTOR A DOMAIN-CONTAINING PROTEIN 5A"/>
    <property type="match status" value="1"/>
</dbReference>
<dbReference type="InterPro" id="IPR036465">
    <property type="entry name" value="vWFA_dom_sf"/>
</dbReference>
<evidence type="ECO:0000313" key="4">
    <source>
        <dbReference type="Proteomes" id="UP000472272"/>
    </source>
</evidence>
<accession>A0A670JMA1</accession>
<proteinExistence type="predicted"/>
<protein>
    <recommendedName>
        <fullName evidence="5">von Willebrand factor A domain containing 5A</fullName>
    </recommendedName>
</protein>
<dbReference type="InterPro" id="IPR013694">
    <property type="entry name" value="VIT"/>
</dbReference>
<reference evidence="3 4" key="1">
    <citation type="journal article" date="2019" name="Proc. Natl. Acad. Sci. U.S.A.">
        <title>Regulatory changes in pterin and carotenoid genes underlie balanced color polymorphisms in the wall lizard.</title>
        <authorList>
            <person name="Andrade P."/>
            <person name="Pinho C."/>
            <person name="Perez I de Lanuza G."/>
            <person name="Afonso S."/>
            <person name="Brejcha J."/>
            <person name="Rubin C.J."/>
            <person name="Wallerman O."/>
            <person name="Pereira P."/>
            <person name="Sabatino S.J."/>
            <person name="Bellati A."/>
            <person name="Pellitteri-Rosa D."/>
            <person name="Bosakova Z."/>
            <person name="Bunikis I."/>
            <person name="Carretero M.A."/>
            <person name="Feiner N."/>
            <person name="Marsik P."/>
            <person name="Pauperio F."/>
            <person name="Salvi D."/>
            <person name="Soler L."/>
            <person name="While G.M."/>
            <person name="Uller T."/>
            <person name="Font E."/>
            <person name="Andersson L."/>
            <person name="Carneiro M."/>
        </authorList>
    </citation>
    <scope>NUCLEOTIDE SEQUENCE</scope>
</reference>
<sequence length="802" mass="89290">MYPSFKALCCFCASVPLQSISVAVAIKGFVADVVSELHYKNEEKIPLEVEFVFPLDADAAVYAFEGLMGETKIEAQIMEKEQAQALYEDRLAMLEASVLFVRDPKSRDIFKCMLGNLPPSGEATLKLCYVQALAPEPDGAVRFVLPVVLNPRYALQGKKQYESHCLFVQDIPRVPERELPYKLSLSATLHSPYGISHVKSNCTLTPLQYATEDHTTAQISLTEGYCLNRDVELLIYYKEVVRKPSLLLEVGKPGADPGSLMGDHVLLLTLYPSPPAPKPGLNTTGEFLFLMDCSSSMSYSTRSNSEATTRIQSAKETLIFLLKSLPLGCYFNIYAFGSSYYSFYRKSVKYTQQTMLESLRGVLDLQANLGGTEILQPLKLTLYTPIFLQVFVFTDGEVSNIDEVIAEVQSHSKSHRCFSFGIGEGTSSYFIGGIAEASGGRAEFIRSKEQMQAKALRSLKCSLQPEVKHIKLEWHLPPGLEAVLLGSSTQAIFAGERCLMYAQICGQQQASRPNIMVGYIHTHSQTFTEKMDFRLEAEENDRLPVHRLAAQAVLKELEETRSTAKQQLVLETSLSSGVLSAQTAYVVVNMERGEPLQAPVEFREIPYPNSTDFPKWGGWGRCPRPPSPLRNSFPKWGGWGRCPRPPPPFGTAFRSGAAGADRKNKGNACKVCNFFFIPSTANESLLLRLVSLQNADGSWSLDANLLSILGLGEVLQTAWTTVLVVLWLHVHFAERSDIWQLLEAKAVGWLHESTGECVCVCVFSIKKKVCRYFMQSASMLFGHMKCRQRTYQLICHGELQIP</sequence>
<dbReference type="GeneTree" id="ENSGT00940000162662"/>
<dbReference type="Pfam" id="PF08487">
    <property type="entry name" value="VIT"/>
    <property type="match status" value="1"/>
</dbReference>
<dbReference type="SMART" id="SM00609">
    <property type="entry name" value="VIT"/>
    <property type="match status" value="1"/>
</dbReference>
<dbReference type="SUPFAM" id="SSF53300">
    <property type="entry name" value="vWA-like"/>
    <property type="match status" value="1"/>
</dbReference>
<dbReference type="AlphaFoldDB" id="A0A670JMA1"/>
<dbReference type="Gene3D" id="3.40.50.410">
    <property type="entry name" value="von Willebrand factor, type A domain"/>
    <property type="match status" value="1"/>
</dbReference>
<dbReference type="Proteomes" id="UP000472272">
    <property type="component" value="Chromosome 13"/>
</dbReference>
<evidence type="ECO:0000313" key="3">
    <source>
        <dbReference type="Ensembl" id="ENSPMRP00000024609.1"/>
    </source>
</evidence>
<organism evidence="3 4">
    <name type="scientific">Podarcis muralis</name>
    <name type="common">Wall lizard</name>
    <name type="synonym">Lacerta muralis</name>
    <dbReference type="NCBI Taxonomy" id="64176"/>
    <lineage>
        <taxon>Eukaryota</taxon>
        <taxon>Metazoa</taxon>
        <taxon>Chordata</taxon>
        <taxon>Craniata</taxon>
        <taxon>Vertebrata</taxon>
        <taxon>Euteleostomi</taxon>
        <taxon>Lepidosauria</taxon>
        <taxon>Squamata</taxon>
        <taxon>Bifurcata</taxon>
        <taxon>Unidentata</taxon>
        <taxon>Episquamata</taxon>
        <taxon>Laterata</taxon>
        <taxon>Lacertibaenia</taxon>
        <taxon>Lacertidae</taxon>
        <taxon>Podarcis</taxon>
    </lineage>
</organism>
<dbReference type="PANTHER" id="PTHR45737">
    <property type="entry name" value="VON WILLEBRAND FACTOR A DOMAIN-CONTAINING PROTEIN 5A"/>
    <property type="match status" value="1"/>
</dbReference>
<evidence type="ECO:0000259" key="2">
    <source>
        <dbReference type="PROSITE" id="PS51468"/>
    </source>
</evidence>
<feature type="domain" description="VIT" evidence="2">
    <location>
        <begin position="1"/>
        <end position="131"/>
    </location>
</feature>
<keyword evidence="4" id="KW-1185">Reference proteome</keyword>
<dbReference type="Pfam" id="PF13768">
    <property type="entry name" value="VWA_3"/>
    <property type="match status" value="1"/>
</dbReference>
<name>A0A670JMA1_PODMU</name>
<evidence type="ECO:0008006" key="5">
    <source>
        <dbReference type="Google" id="ProtNLM"/>
    </source>
</evidence>
<reference evidence="3" key="3">
    <citation type="submission" date="2025-09" db="UniProtKB">
        <authorList>
            <consortium name="Ensembl"/>
        </authorList>
    </citation>
    <scope>IDENTIFICATION</scope>
</reference>
<dbReference type="InterPro" id="IPR002035">
    <property type="entry name" value="VWF_A"/>
</dbReference>
<dbReference type="PROSITE" id="PS50234">
    <property type="entry name" value="VWFA"/>
    <property type="match status" value="1"/>
</dbReference>
<dbReference type="PROSITE" id="PS51468">
    <property type="entry name" value="VIT"/>
    <property type="match status" value="1"/>
</dbReference>
<dbReference type="Ensembl" id="ENSPMRT00000026109.1">
    <property type="protein sequence ID" value="ENSPMRP00000024609.1"/>
    <property type="gene ID" value="ENSPMRG00000015850.1"/>
</dbReference>
<reference evidence="3" key="2">
    <citation type="submission" date="2025-08" db="UniProtKB">
        <authorList>
            <consortium name="Ensembl"/>
        </authorList>
    </citation>
    <scope>IDENTIFICATION</scope>
</reference>
<feature type="domain" description="VWFA" evidence="1">
    <location>
        <begin position="286"/>
        <end position="467"/>
    </location>
</feature>
<dbReference type="SMART" id="SM00327">
    <property type="entry name" value="VWA"/>
    <property type="match status" value="1"/>
</dbReference>